<keyword evidence="1" id="KW-0488">Methylation</keyword>
<keyword evidence="4" id="KW-0636">Prenylation</keyword>
<evidence type="ECO:0000256" key="3">
    <source>
        <dbReference type="ARBA" id="ARBA00023288"/>
    </source>
</evidence>
<evidence type="ECO:0000259" key="6">
    <source>
        <dbReference type="Pfam" id="PF00403"/>
    </source>
</evidence>
<dbReference type="InterPro" id="IPR051863">
    <property type="entry name" value="HIPP"/>
</dbReference>
<protein>
    <recommendedName>
        <fullName evidence="6">HMA domain-containing protein</fullName>
    </recommendedName>
</protein>
<reference evidence="7 8" key="1">
    <citation type="submission" date="2023-10" db="EMBL/GenBank/DDBJ databases">
        <title>Chromosome-scale genome assembly provides insights into flower coloration mechanisms of Canna indica.</title>
        <authorList>
            <person name="Li C."/>
        </authorList>
    </citation>
    <scope>NUCLEOTIDE SEQUENCE [LARGE SCALE GENOMIC DNA]</scope>
    <source>
        <tissue evidence="7">Flower</tissue>
    </source>
</reference>
<name>A0AAQ3QJK8_9LILI</name>
<keyword evidence="2" id="KW-0479">Metal-binding</keyword>
<evidence type="ECO:0000256" key="1">
    <source>
        <dbReference type="ARBA" id="ARBA00022481"/>
    </source>
</evidence>
<evidence type="ECO:0000256" key="4">
    <source>
        <dbReference type="ARBA" id="ARBA00023289"/>
    </source>
</evidence>
<evidence type="ECO:0000313" key="7">
    <source>
        <dbReference type="EMBL" id="WOL11773.1"/>
    </source>
</evidence>
<comment type="similarity">
    <text evidence="5">Belongs to the HIPP family.</text>
</comment>
<keyword evidence="8" id="KW-1185">Reference proteome</keyword>
<dbReference type="InterPro" id="IPR006121">
    <property type="entry name" value="HMA_dom"/>
</dbReference>
<sequence>MYVRTGVQSIAVDVDKGTVTIVGDVDAVLVVKALRKAKRPALIASVGENKKEEKDDKDACKKLIECCNACRPAPAIWYIEEPSGSCVIL</sequence>
<evidence type="ECO:0000256" key="2">
    <source>
        <dbReference type="ARBA" id="ARBA00022723"/>
    </source>
</evidence>
<dbReference type="AlphaFoldDB" id="A0AAQ3QJK8"/>
<feature type="domain" description="HMA" evidence="6">
    <location>
        <begin position="5"/>
        <end position="38"/>
    </location>
</feature>
<dbReference type="GO" id="GO:0046872">
    <property type="term" value="F:metal ion binding"/>
    <property type="evidence" value="ECO:0007669"/>
    <property type="project" value="UniProtKB-KW"/>
</dbReference>
<evidence type="ECO:0000313" key="8">
    <source>
        <dbReference type="Proteomes" id="UP001327560"/>
    </source>
</evidence>
<keyword evidence="3" id="KW-0449">Lipoprotein</keyword>
<evidence type="ECO:0000256" key="5">
    <source>
        <dbReference type="ARBA" id="ARBA00024045"/>
    </source>
</evidence>
<accession>A0AAQ3QJK8</accession>
<dbReference type="Pfam" id="PF00403">
    <property type="entry name" value="HMA"/>
    <property type="match status" value="1"/>
</dbReference>
<dbReference type="Proteomes" id="UP001327560">
    <property type="component" value="Chromosome 6"/>
</dbReference>
<dbReference type="SUPFAM" id="SSF55008">
    <property type="entry name" value="HMA, heavy metal-associated domain"/>
    <property type="match status" value="1"/>
</dbReference>
<dbReference type="Gene3D" id="3.30.70.100">
    <property type="match status" value="1"/>
</dbReference>
<dbReference type="PANTHER" id="PTHR45811">
    <property type="entry name" value="COPPER TRANSPORT PROTEIN FAMILY-RELATED"/>
    <property type="match status" value="1"/>
</dbReference>
<dbReference type="PANTHER" id="PTHR45811:SF33">
    <property type="entry name" value="HEAVY METAL-ASSOCIATED ISOPRENYLATED PLANT PROTEIN 2-RELATED"/>
    <property type="match status" value="1"/>
</dbReference>
<dbReference type="EMBL" id="CP136895">
    <property type="protein sequence ID" value="WOL11773.1"/>
    <property type="molecule type" value="Genomic_DNA"/>
</dbReference>
<organism evidence="7 8">
    <name type="scientific">Canna indica</name>
    <name type="common">Indian-shot</name>
    <dbReference type="NCBI Taxonomy" id="4628"/>
    <lineage>
        <taxon>Eukaryota</taxon>
        <taxon>Viridiplantae</taxon>
        <taxon>Streptophyta</taxon>
        <taxon>Embryophyta</taxon>
        <taxon>Tracheophyta</taxon>
        <taxon>Spermatophyta</taxon>
        <taxon>Magnoliopsida</taxon>
        <taxon>Liliopsida</taxon>
        <taxon>Zingiberales</taxon>
        <taxon>Cannaceae</taxon>
        <taxon>Canna</taxon>
    </lineage>
</organism>
<gene>
    <name evidence="7" type="ORF">Cni_G20537</name>
</gene>
<proteinExistence type="inferred from homology"/>
<dbReference type="InterPro" id="IPR036163">
    <property type="entry name" value="HMA_dom_sf"/>
</dbReference>